<feature type="region of interest" description="Disordered" evidence="6">
    <location>
        <begin position="214"/>
        <end position="245"/>
    </location>
</feature>
<evidence type="ECO:0000256" key="2">
    <source>
        <dbReference type="ARBA" id="ARBA00022723"/>
    </source>
</evidence>
<dbReference type="Proteomes" id="UP000663760">
    <property type="component" value="Chromosome 6"/>
</dbReference>
<dbReference type="Gene3D" id="3.30.420.10">
    <property type="entry name" value="Ribonuclease H-like superfamily/Ribonuclease H"/>
    <property type="match status" value="1"/>
</dbReference>
<accession>A0A7I8KKG9</accession>
<dbReference type="AlphaFoldDB" id="A0A7I8KKG9"/>
<dbReference type="GO" id="GO:0003676">
    <property type="term" value="F:nucleic acid binding"/>
    <property type="evidence" value="ECO:0007669"/>
    <property type="project" value="InterPro"/>
</dbReference>
<evidence type="ECO:0000259" key="7">
    <source>
        <dbReference type="SMART" id="SM00479"/>
    </source>
</evidence>
<dbReference type="EMBL" id="LR746269">
    <property type="protein sequence ID" value="CAA7398283.1"/>
    <property type="molecule type" value="Genomic_DNA"/>
</dbReference>
<evidence type="ECO:0000256" key="5">
    <source>
        <dbReference type="ARBA" id="ARBA00022842"/>
    </source>
</evidence>
<feature type="compositionally biased region" description="Pro residues" evidence="6">
    <location>
        <begin position="225"/>
        <end position="238"/>
    </location>
</feature>
<dbReference type="CDD" id="cd06127">
    <property type="entry name" value="DEDDh"/>
    <property type="match status" value="1"/>
</dbReference>
<dbReference type="PANTHER" id="PTHR30231:SF26">
    <property type="entry name" value="PROTEIN NEN4"/>
    <property type="match status" value="1"/>
</dbReference>
<dbReference type="InterPro" id="IPR036397">
    <property type="entry name" value="RNaseH_sf"/>
</dbReference>
<evidence type="ECO:0000313" key="9">
    <source>
        <dbReference type="Proteomes" id="UP000663760"/>
    </source>
</evidence>
<keyword evidence="4" id="KW-0540">Nuclease</keyword>
<dbReference type="GO" id="GO:0008408">
    <property type="term" value="F:3'-5' exonuclease activity"/>
    <property type="evidence" value="ECO:0007669"/>
    <property type="project" value="TreeGrafter"/>
</dbReference>
<keyword evidence="3" id="KW-0378">Hydrolase</keyword>
<dbReference type="InterPro" id="IPR013520">
    <property type="entry name" value="Ribonucl_H"/>
</dbReference>
<protein>
    <recommendedName>
        <fullName evidence="7">Exonuclease domain-containing protein</fullName>
    </recommendedName>
</protein>
<dbReference type="InterPro" id="IPR012337">
    <property type="entry name" value="RNaseH-like_sf"/>
</dbReference>
<comment type="cofactor">
    <cofactor evidence="1">
        <name>Mg(2+)</name>
        <dbReference type="ChEBI" id="CHEBI:18420"/>
    </cofactor>
</comment>
<evidence type="ECO:0000256" key="6">
    <source>
        <dbReference type="SAM" id="MobiDB-lite"/>
    </source>
</evidence>
<keyword evidence="4" id="KW-0269">Exonuclease</keyword>
<evidence type="ECO:0000313" key="8">
    <source>
        <dbReference type="EMBL" id="CAA7398283.1"/>
    </source>
</evidence>
<evidence type="ECO:0000256" key="3">
    <source>
        <dbReference type="ARBA" id="ARBA00022801"/>
    </source>
</evidence>
<sequence length="273" mass="30138">MAGGEGLRVSWMAAEVVFFDVETTVPNQPGRRFWIMEFGAILVCSRRFVELDSYCTLIRPGDLMAAPETSGRSDGITRGAVAAAPTFEEVADRIFDVLNGRVWAGHNIQRFDCARIREAFADAGRAPPMPAGIVDSLTILNQQFGRRAGNLKMATLASYFGLGKQKHRSLDDVRMNLEVFKYCATVLLLESSLPQVLSNDGGVHGPAVLTRSRARGEELAGKSPPRCPTPPPPQPPSRRPTRNGKKEKLAGKVFMWLLHEYTLNFGSFLLYKK</sequence>
<keyword evidence="9" id="KW-1185">Reference proteome</keyword>
<dbReference type="Pfam" id="PF00929">
    <property type="entry name" value="RNase_T"/>
    <property type="match status" value="1"/>
</dbReference>
<keyword evidence="5" id="KW-0460">Magnesium</keyword>
<keyword evidence="2" id="KW-0479">Metal-binding</keyword>
<evidence type="ECO:0000256" key="1">
    <source>
        <dbReference type="ARBA" id="ARBA00001946"/>
    </source>
</evidence>
<dbReference type="FunFam" id="3.30.420.10:FF:000040">
    <property type="entry name" value="Exonuclease family protein"/>
    <property type="match status" value="1"/>
</dbReference>
<name>A0A7I8KKG9_SPIIN</name>
<dbReference type="GO" id="GO:0046872">
    <property type="term" value="F:metal ion binding"/>
    <property type="evidence" value="ECO:0007669"/>
    <property type="project" value="UniProtKB-KW"/>
</dbReference>
<evidence type="ECO:0000256" key="4">
    <source>
        <dbReference type="ARBA" id="ARBA00022839"/>
    </source>
</evidence>
<dbReference type="SUPFAM" id="SSF53098">
    <property type="entry name" value="Ribonuclease H-like"/>
    <property type="match status" value="1"/>
</dbReference>
<organism evidence="8 9">
    <name type="scientific">Spirodela intermedia</name>
    <name type="common">Intermediate duckweed</name>
    <dbReference type="NCBI Taxonomy" id="51605"/>
    <lineage>
        <taxon>Eukaryota</taxon>
        <taxon>Viridiplantae</taxon>
        <taxon>Streptophyta</taxon>
        <taxon>Embryophyta</taxon>
        <taxon>Tracheophyta</taxon>
        <taxon>Spermatophyta</taxon>
        <taxon>Magnoliopsida</taxon>
        <taxon>Liliopsida</taxon>
        <taxon>Araceae</taxon>
        <taxon>Lemnoideae</taxon>
        <taxon>Spirodela</taxon>
    </lineage>
</organism>
<feature type="domain" description="Exonuclease" evidence="7">
    <location>
        <begin position="15"/>
        <end position="189"/>
    </location>
</feature>
<proteinExistence type="predicted"/>
<dbReference type="PANTHER" id="PTHR30231">
    <property type="entry name" value="DNA POLYMERASE III SUBUNIT EPSILON"/>
    <property type="match status" value="1"/>
</dbReference>
<dbReference type="OrthoDB" id="2018529at2759"/>
<dbReference type="SMART" id="SM00479">
    <property type="entry name" value="EXOIII"/>
    <property type="match status" value="1"/>
</dbReference>
<reference evidence="8" key="1">
    <citation type="submission" date="2020-02" db="EMBL/GenBank/DDBJ databases">
        <authorList>
            <person name="Scholz U."/>
            <person name="Mascher M."/>
            <person name="Fiebig A."/>
        </authorList>
    </citation>
    <scope>NUCLEOTIDE SEQUENCE</scope>
</reference>
<gene>
    <name evidence="8" type="ORF">SI8410_06008948</name>
</gene>